<evidence type="ECO:0000313" key="3">
    <source>
        <dbReference type="Proteomes" id="UP000282184"/>
    </source>
</evidence>
<reference evidence="2 3" key="1">
    <citation type="submission" date="2018-12" db="EMBL/GenBank/DDBJ databases">
        <title>Hymenobacter gummosus sp. nov., isolated from a spring.</title>
        <authorList>
            <person name="Nie L."/>
        </authorList>
    </citation>
    <scope>NUCLEOTIDE SEQUENCE [LARGE SCALE GENOMIC DNA]</scope>
    <source>
        <strain evidence="2 3">KCTC 52166</strain>
    </source>
</reference>
<keyword evidence="3" id="KW-1185">Reference proteome</keyword>
<dbReference type="Proteomes" id="UP000282184">
    <property type="component" value="Unassembled WGS sequence"/>
</dbReference>
<name>A0A3S0H0G5_9BACT</name>
<evidence type="ECO:0000313" key="2">
    <source>
        <dbReference type="EMBL" id="RTQ44721.1"/>
    </source>
</evidence>
<gene>
    <name evidence="2" type="ORF">EJV47_27400</name>
</gene>
<organism evidence="2 3">
    <name type="scientific">Hymenobacter gummosus</name>
    <dbReference type="NCBI Taxonomy" id="1776032"/>
    <lineage>
        <taxon>Bacteria</taxon>
        <taxon>Pseudomonadati</taxon>
        <taxon>Bacteroidota</taxon>
        <taxon>Cytophagia</taxon>
        <taxon>Cytophagales</taxon>
        <taxon>Hymenobacteraceae</taxon>
        <taxon>Hymenobacter</taxon>
    </lineage>
</organism>
<dbReference type="EMBL" id="RXOF01000025">
    <property type="protein sequence ID" value="RTQ44721.1"/>
    <property type="molecule type" value="Genomic_DNA"/>
</dbReference>
<proteinExistence type="predicted"/>
<evidence type="ECO:0000256" key="1">
    <source>
        <dbReference type="SAM" id="Phobius"/>
    </source>
</evidence>
<comment type="caution">
    <text evidence="2">The sequence shown here is derived from an EMBL/GenBank/DDBJ whole genome shotgun (WGS) entry which is preliminary data.</text>
</comment>
<dbReference type="OrthoDB" id="3387903at2"/>
<protein>
    <submittedName>
        <fullName evidence="2">Uncharacterized protein</fullName>
    </submittedName>
</protein>
<keyword evidence="1" id="KW-1133">Transmembrane helix</keyword>
<accession>A0A3S0H0G5</accession>
<dbReference type="AlphaFoldDB" id="A0A3S0H0G5"/>
<dbReference type="RefSeq" id="WP_126696413.1">
    <property type="nucleotide sequence ID" value="NZ_RXOF01000025.1"/>
</dbReference>
<keyword evidence="1" id="KW-0812">Transmembrane</keyword>
<keyword evidence="1" id="KW-0472">Membrane</keyword>
<sequence>MEPLRQILWHLEHRRGLYMPDLGYASLAAFLTGYLLCWRDTRQDDVYQQFQTWLQVREGRHFALGWPYHILQHLAGNDEERATQQLFQLWREFLA</sequence>
<feature type="transmembrane region" description="Helical" evidence="1">
    <location>
        <begin position="22"/>
        <end position="38"/>
    </location>
</feature>